<accession>A0ABQ7KXL7</accession>
<evidence type="ECO:0000313" key="2">
    <source>
        <dbReference type="Proteomes" id="UP000823674"/>
    </source>
</evidence>
<evidence type="ECO:0000313" key="1">
    <source>
        <dbReference type="EMBL" id="KAG5379134.1"/>
    </source>
</evidence>
<gene>
    <name evidence="1" type="primary">A07p021420.1_BraROA</name>
    <name evidence="1" type="ORF">IGI04_026976</name>
</gene>
<reference evidence="1 2" key="1">
    <citation type="submission" date="2021-03" db="EMBL/GenBank/DDBJ databases">
        <authorList>
            <person name="King G.J."/>
            <person name="Bancroft I."/>
            <person name="Baten A."/>
            <person name="Bloomfield J."/>
            <person name="Borpatragohain P."/>
            <person name="He Z."/>
            <person name="Irish N."/>
            <person name="Irwin J."/>
            <person name="Liu K."/>
            <person name="Mauleon R.P."/>
            <person name="Moore J."/>
            <person name="Morris R."/>
            <person name="Ostergaard L."/>
            <person name="Wang B."/>
            <person name="Wells R."/>
        </authorList>
    </citation>
    <scope>NUCLEOTIDE SEQUENCE [LARGE SCALE GENOMIC DNA]</scope>
    <source>
        <strain evidence="1">R-o-18</strain>
        <tissue evidence="1">Leaf</tissue>
    </source>
</reference>
<protein>
    <submittedName>
        <fullName evidence="1">Uncharacterized protein</fullName>
    </submittedName>
</protein>
<dbReference type="Proteomes" id="UP000823674">
    <property type="component" value="Chromosome A07"/>
</dbReference>
<sequence length="128" mass="14492">MPTRPVCLLAPVLHPNMRVNDLINQESQEWDVEWPVHGLIKILGSSQVLKVEDEKEMRHGHLQHRSAGVKGLDEQLREGSTYGNTKLYSARVCHAFRSRSTEMGDVEYASVLVMSKLQNGLQGFDLHD</sequence>
<organism evidence="1 2">
    <name type="scientific">Brassica rapa subsp. trilocularis</name>
    <dbReference type="NCBI Taxonomy" id="1813537"/>
    <lineage>
        <taxon>Eukaryota</taxon>
        <taxon>Viridiplantae</taxon>
        <taxon>Streptophyta</taxon>
        <taxon>Embryophyta</taxon>
        <taxon>Tracheophyta</taxon>
        <taxon>Spermatophyta</taxon>
        <taxon>Magnoliopsida</taxon>
        <taxon>eudicotyledons</taxon>
        <taxon>Gunneridae</taxon>
        <taxon>Pentapetalae</taxon>
        <taxon>rosids</taxon>
        <taxon>malvids</taxon>
        <taxon>Brassicales</taxon>
        <taxon>Brassicaceae</taxon>
        <taxon>Brassiceae</taxon>
        <taxon>Brassica</taxon>
    </lineage>
</organism>
<keyword evidence="2" id="KW-1185">Reference proteome</keyword>
<proteinExistence type="predicted"/>
<dbReference type="EMBL" id="JADBGQ010000009">
    <property type="protein sequence ID" value="KAG5379134.1"/>
    <property type="molecule type" value="Genomic_DNA"/>
</dbReference>
<name>A0ABQ7KXL7_BRACM</name>
<comment type="caution">
    <text evidence="1">The sequence shown here is derived from an EMBL/GenBank/DDBJ whole genome shotgun (WGS) entry which is preliminary data.</text>
</comment>